<keyword evidence="4" id="KW-1185">Reference proteome</keyword>
<evidence type="ECO:0000313" key="4">
    <source>
        <dbReference type="Proteomes" id="UP000003900"/>
    </source>
</evidence>
<organism evidence="3 4">
    <name type="scientific">Paenibacillus dendritiformis C454</name>
    <dbReference type="NCBI Taxonomy" id="1131935"/>
    <lineage>
        <taxon>Bacteria</taxon>
        <taxon>Bacillati</taxon>
        <taxon>Bacillota</taxon>
        <taxon>Bacilli</taxon>
        <taxon>Bacillales</taxon>
        <taxon>Paenibacillaceae</taxon>
        <taxon>Paenibacillus</taxon>
    </lineage>
</organism>
<evidence type="ECO:0000259" key="2">
    <source>
        <dbReference type="Pfam" id="PF00535"/>
    </source>
</evidence>
<accession>H3S9M4</accession>
<dbReference type="PANTHER" id="PTHR22916:SF3">
    <property type="entry name" value="UDP-GLCNAC:BETAGAL BETA-1,3-N-ACETYLGLUCOSAMINYLTRANSFERASE-LIKE PROTEIN 1"/>
    <property type="match status" value="1"/>
</dbReference>
<sequence length="658" mass="77152">MYKLSIIIPVYNAQKKIKKTISSILNQTMDLNDIEVIFVDDCSTDRSVDIIQTYCKQYENFKLYQLEENSGSPSKPRNYGIHKATANYVMFLDADDILKENACNLLYFEASTNNYDLVRGYIEVIREGNQISISNRLEQVHHATLSTSDLLSELVSKQSTTIEGIYNRYFLLNNSITFDENIRLGEDTLFLNRCYANTKKIQYIDECIYQYVKRDELNNVSSTQRYGSKELNDHLHVWRETRKILKKVGLDYYKLRVHIGVKTALESILNYSNGSLPNHDFNKFRDFLLENEFILSSMNLSARVQGILENILDGDYDSFVQNTKKRILINGYDLKFIRPLIPFLEKKYEIKIDEWKGHNIHDERQSRELLAWADIIFCEWLLGNAVWYSNNKSSDQLLLTRMHRFELFLDFANKVNFKNVDYFISVGLYYQEEFIREFNLPREKVFLIPNHVDVERFERPKTQNNIYNLALIGILPLRKRLDLAITILENLLIYDSKFKLHIIGSKPEEVPWLWNIESEKKYFEQVYKRINSNPTLQHAVIFSGWQDSSEYLKNIGFVLSVSDYDKPESFHLAPAEGMASGAIGLLLKWPGVEYIYPPEYTFDNIEEITKKILELSQDKGDFDLFSDQGKQFITESYSISKIADQMDILIQRGYLRKS</sequence>
<evidence type="ECO:0000256" key="1">
    <source>
        <dbReference type="ARBA" id="ARBA00006739"/>
    </source>
</evidence>
<feature type="domain" description="Glycosyltransferase 2-like" evidence="2">
    <location>
        <begin position="5"/>
        <end position="129"/>
    </location>
</feature>
<reference evidence="3 4" key="1">
    <citation type="journal article" date="2012" name="J. Bacteriol.">
        <title>Genome Sequence of the Pattern-Forming Social Bacterium Paenibacillus dendritiformis C454 Chiral Morphotype.</title>
        <authorList>
            <person name="Sirota-Madi A."/>
            <person name="Olender T."/>
            <person name="Helman Y."/>
            <person name="Brainis I."/>
            <person name="Finkelshtein A."/>
            <person name="Roth D."/>
            <person name="Hagai E."/>
            <person name="Leshkowitz D."/>
            <person name="Brodsky L."/>
            <person name="Galatenko V."/>
            <person name="Nikolaev V."/>
            <person name="Gutnick D.L."/>
            <person name="Lancet D."/>
            <person name="Ben-Jacob E."/>
        </authorList>
    </citation>
    <scope>NUCLEOTIDE SEQUENCE [LARGE SCALE GENOMIC DNA]</scope>
    <source>
        <strain evidence="3 4">C454</strain>
    </source>
</reference>
<comment type="similarity">
    <text evidence="1">Belongs to the glycosyltransferase 2 family.</text>
</comment>
<protein>
    <submittedName>
        <fullName evidence="3">Glycosyltransferase</fullName>
    </submittedName>
</protein>
<name>H3S9M4_9BACL</name>
<dbReference type="OrthoDB" id="9815923at2"/>
<evidence type="ECO:0000313" key="3">
    <source>
        <dbReference type="EMBL" id="EHQ64142.1"/>
    </source>
</evidence>
<keyword evidence="3" id="KW-0808">Transferase</keyword>
<comment type="caution">
    <text evidence="3">The sequence shown here is derived from an EMBL/GenBank/DDBJ whole genome shotgun (WGS) entry which is preliminary data.</text>
</comment>
<dbReference type="PANTHER" id="PTHR22916">
    <property type="entry name" value="GLYCOSYLTRANSFERASE"/>
    <property type="match status" value="1"/>
</dbReference>
<dbReference type="EMBL" id="AHKH01000002">
    <property type="protein sequence ID" value="EHQ64142.1"/>
    <property type="molecule type" value="Genomic_DNA"/>
</dbReference>
<dbReference type="Gene3D" id="3.40.50.2000">
    <property type="entry name" value="Glycogen Phosphorylase B"/>
    <property type="match status" value="2"/>
</dbReference>
<proteinExistence type="inferred from homology"/>
<dbReference type="Proteomes" id="UP000003900">
    <property type="component" value="Unassembled WGS sequence"/>
</dbReference>
<dbReference type="Pfam" id="PF00535">
    <property type="entry name" value="Glycos_transf_2"/>
    <property type="match status" value="1"/>
</dbReference>
<gene>
    <name evidence="3" type="ORF">PDENDC454_01015</name>
</gene>
<dbReference type="InterPro" id="IPR029044">
    <property type="entry name" value="Nucleotide-diphossugar_trans"/>
</dbReference>
<dbReference type="RefSeq" id="WP_006674713.1">
    <property type="nucleotide sequence ID" value="NZ_AHKH01000002.1"/>
</dbReference>
<dbReference type="InterPro" id="IPR001173">
    <property type="entry name" value="Glyco_trans_2-like"/>
</dbReference>
<dbReference type="AlphaFoldDB" id="H3S9M4"/>
<dbReference type="SUPFAM" id="SSF53448">
    <property type="entry name" value="Nucleotide-diphospho-sugar transferases"/>
    <property type="match status" value="1"/>
</dbReference>
<dbReference type="PATRIC" id="fig|1131935.3.peg.190"/>
<dbReference type="SUPFAM" id="SSF53756">
    <property type="entry name" value="UDP-Glycosyltransferase/glycogen phosphorylase"/>
    <property type="match status" value="1"/>
</dbReference>
<dbReference type="Gene3D" id="3.90.550.10">
    <property type="entry name" value="Spore Coat Polysaccharide Biosynthesis Protein SpsA, Chain A"/>
    <property type="match status" value="1"/>
</dbReference>
<dbReference type="CDD" id="cd00761">
    <property type="entry name" value="Glyco_tranf_GTA_type"/>
    <property type="match status" value="1"/>
</dbReference>
<dbReference type="GO" id="GO:0016758">
    <property type="term" value="F:hexosyltransferase activity"/>
    <property type="evidence" value="ECO:0007669"/>
    <property type="project" value="UniProtKB-ARBA"/>
</dbReference>
<dbReference type="STRING" id="1131935.PDENDC454_01015"/>
<dbReference type="CDD" id="cd03801">
    <property type="entry name" value="GT4_PimA-like"/>
    <property type="match status" value="1"/>
</dbReference>